<evidence type="ECO:0000313" key="6">
    <source>
        <dbReference type="EMBL" id="TCO08638.1"/>
    </source>
</evidence>
<dbReference type="Gene3D" id="1.10.357.10">
    <property type="entry name" value="Tetracycline Repressor, domain 2"/>
    <property type="match status" value="2"/>
</dbReference>
<protein>
    <submittedName>
        <fullName evidence="6">TetR family transcriptional regulator</fullName>
    </submittedName>
</protein>
<keyword evidence="3" id="KW-0804">Transcription</keyword>
<organism evidence="6 7">
    <name type="scientific">Camelimonas lactis</name>
    <dbReference type="NCBI Taxonomy" id="659006"/>
    <lineage>
        <taxon>Bacteria</taxon>
        <taxon>Pseudomonadati</taxon>
        <taxon>Pseudomonadota</taxon>
        <taxon>Alphaproteobacteria</taxon>
        <taxon>Hyphomicrobiales</taxon>
        <taxon>Chelatococcaceae</taxon>
        <taxon>Camelimonas</taxon>
    </lineage>
</organism>
<dbReference type="EMBL" id="SLWL01000021">
    <property type="protein sequence ID" value="TCO08638.1"/>
    <property type="molecule type" value="Genomic_DNA"/>
</dbReference>
<dbReference type="GO" id="GO:0003700">
    <property type="term" value="F:DNA-binding transcription factor activity"/>
    <property type="evidence" value="ECO:0007669"/>
    <property type="project" value="TreeGrafter"/>
</dbReference>
<keyword evidence="1" id="KW-0805">Transcription regulation</keyword>
<evidence type="ECO:0000256" key="3">
    <source>
        <dbReference type="ARBA" id="ARBA00023163"/>
    </source>
</evidence>
<dbReference type="PANTHER" id="PTHR30055:SF234">
    <property type="entry name" value="HTH-TYPE TRANSCRIPTIONAL REGULATOR BETI"/>
    <property type="match status" value="1"/>
</dbReference>
<evidence type="ECO:0000313" key="7">
    <source>
        <dbReference type="Proteomes" id="UP000294881"/>
    </source>
</evidence>
<dbReference type="RefSeq" id="WP_165910059.1">
    <property type="nucleotide sequence ID" value="NZ_SLWL01000021.1"/>
</dbReference>
<keyword evidence="7" id="KW-1185">Reference proteome</keyword>
<feature type="domain" description="HTH tetR-type" evidence="5">
    <location>
        <begin position="1"/>
        <end position="56"/>
    </location>
</feature>
<dbReference type="PANTHER" id="PTHR30055">
    <property type="entry name" value="HTH-TYPE TRANSCRIPTIONAL REGULATOR RUTR"/>
    <property type="match status" value="1"/>
</dbReference>
<evidence type="ECO:0000256" key="1">
    <source>
        <dbReference type="ARBA" id="ARBA00023015"/>
    </source>
</evidence>
<gene>
    <name evidence="6" type="ORF">EV666_1211</name>
</gene>
<proteinExistence type="predicted"/>
<accession>A0A4R2GIY3</accession>
<evidence type="ECO:0000256" key="2">
    <source>
        <dbReference type="ARBA" id="ARBA00023125"/>
    </source>
</evidence>
<comment type="caution">
    <text evidence="6">The sequence shown here is derived from an EMBL/GenBank/DDBJ whole genome shotgun (WGS) entry which is preliminary data.</text>
</comment>
<sequence length="389" mass="41601">MILDAAARLFHLHGLDGVTLSDVGAKVGLATNSVTYYFRRKDNLVAACFERAFSIFEALVAAAAAHPDMETRVRVFLRSYFQLLADIENGARSEIVNFSNLAVVRGEVAEPVGTAYTALFRNVRALVSPEGEEAAARTQINSRAHLLLALSQWARVWLPRYETGCYVRAADRVADVLLYGLAAPASAGAGAALANTWASAPHTRPEAADAVLSREAFLRAATRLINAHGVHGVSVERISASLNATKGAFYYHNADKQEMISACFQRSFTVIREAQAAAAGATDGFTRLAQAAATLVRFQLSDAGPLLRITARTGLPASDAFAVLDAMNRLSERFASFVIDGMIDGSIRPVDPTAASQIACSTGWWALIPPDDGRAFHAIMGSISTASWA</sequence>
<dbReference type="Pfam" id="PF00440">
    <property type="entry name" value="TetR_N"/>
    <property type="match status" value="2"/>
</dbReference>
<feature type="domain" description="HTH tetR-type" evidence="5">
    <location>
        <begin position="211"/>
        <end position="271"/>
    </location>
</feature>
<feature type="DNA-binding region" description="H-T-H motif" evidence="4">
    <location>
        <begin position="19"/>
        <end position="38"/>
    </location>
</feature>
<dbReference type="PROSITE" id="PS50977">
    <property type="entry name" value="HTH_TETR_2"/>
    <property type="match status" value="2"/>
</dbReference>
<dbReference type="InterPro" id="IPR009057">
    <property type="entry name" value="Homeodomain-like_sf"/>
</dbReference>
<dbReference type="PRINTS" id="PR00455">
    <property type="entry name" value="HTHTETR"/>
</dbReference>
<dbReference type="Gene3D" id="1.10.10.60">
    <property type="entry name" value="Homeodomain-like"/>
    <property type="match status" value="2"/>
</dbReference>
<name>A0A4R2GIY3_9HYPH</name>
<evidence type="ECO:0000259" key="5">
    <source>
        <dbReference type="PROSITE" id="PS50977"/>
    </source>
</evidence>
<dbReference type="AlphaFoldDB" id="A0A4R2GIY3"/>
<dbReference type="Proteomes" id="UP000294881">
    <property type="component" value="Unassembled WGS sequence"/>
</dbReference>
<keyword evidence="2 4" id="KW-0238">DNA-binding</keyword>
<dbReference type="SUPFAM" id="SSF46689">
    <property type="entry name" value="Homeodomain-like"/>
    <property type="match status" value="2"/>
</dbReference>
<feature type="DNA-binding region" description="H-T-H motif" evidence="4">
    <location>
        <begin position="234"/>
        <end position="253"/>
    </location>
</feature>
<dbReference type="InterPro" id="IPR050109">
    <property type="entry name" value="HTH-type_TetR-like_transc_reg"/>
</dbReference>
<dbReference type="InterPro" id="IPR001647">
    <property type="entry name" value="HTH_TetR"/>
</dbReference>
<evidence type="ECO:0000256" key="4">
    <source>
        <dbReference type="PROSITE-ProRule" id="PRU00335"/>
    </source>
</evidence>
<reference evidence="6 7" key="1">
    <citation type="submission" date="2019-03" db="EMBL/GenBank/DDBJ databases">
        <title>Genomic Encyclopedia of Type Strains, Phase IV (KMG-IV): sequencing the most valuable type-strain genomes for metagenomic binning, comparative biology and taxonomic classification.</title>
        <authorList>
            <person name="Goeker M."/>
        </authorList>
    </citation>
    <scope>NUCLEOTIDE SEQUENCE [LARGE SCALE GENOMIC DNA]</scope>
    <source>
        <strain evidence="6 7">DSM 22958</strain>
    </source>
</reference>
<dbReference type="GO" id="GO:0000976">
    <property type="term" value="F:transcription cis-regulatory region binding"/>
    <property type="evidence" value="ECO:0007669"/>
    <property type="project" value="TreeGrafter"/>
</dbReference>
<feature type="non-terminal residue" evidence="6">
    <location>
        <position position="389"/>
    </location>
</feature>